<evidence type="ECO:0000256" key="1">
    <source>
        <dbReference type="SAM" id="MobiDB-lite"/>
    </source>
</evidence>
<dbReference type="Proteomes" id="UP001163823">
    <property type="component" value="Chromosome 7"/>
</dbReference>
<gene>
    <name evidence="2" type="ORF">O6P43_018528</name>
</gene>
<dbReference type="AlphaFoldDB" id="A0AAD7LSM3"/>
<protein>
    <submittedName>
        <fullName evidence="2">Uncharacterized protein</fullName>
    </submittedName>
</protein>
<accession>A0AAD7LSM3</accession>
<keyword evidence="3" id="KW-1185">Reference proteome</keyword>
<name>A0AAD7LSM3_QUISA</name>
<evidence type="ECO:0000313" key="2">
    <source>
        <dbReference type="EMBL" id="KAJ7963427.1"/>
    </source>
</evidence>
<sequence>MGINLFGSKKGKVHDDPDGDRATSSTNSALRYKVKMSSGQLKELMAKVDMSKGNSELCRLIIKECWEGNYLCAHVSILDSCW</sequence>
<dbReference type="EMBL" id="JARAOO010000007">
    <property type="protein sequence ID" value="KAJ7963427.1"/>
    <property type="molecule type" value="Genomic_DNA"/>
</dbReference>
<organism evidence="2 3">
    <name type="scientific">Quillaja saponaria</name>
    <name type="common">Soap bark tree</name>
    <dbReference type="NCBI Taxonomy" id="32244"/>
    <lineage>
        <taxon>Eukaryota</taxon>
        <taxon>Viridiplantae</taxon>
        <taxon>Streptophyta</taxon>
        <taxon>Embryophyta</taxon>
        <taxon>Tracheophyta</taxon>
        <taxon>Spermatophyta</taxon>
        <taxon>Magnoliopsida</taxon>
        <taxon>eudicotyledons</taxon>
        <taxon>Gunneridae</taxon>
        <taxon>Pentapetalae</taxon>
        <taxon>rosids</taxon>
        <taxon>fabids</taxon>
        <taxon>Fabales</taxon>
        <taxon>Quillajaceae</taxon>
        <taxon>Quillaja</taxon>
    </lineage>
</organism>
<dbReference type="KEGG" id="qsa:O6P43_018528"/>
<proteinExistence type="predicted"/>
<evidence type="ECO:0000313" key="3">
    <source>
        <dbReference type="Proteomes" id="UP001163823"/>
    </source>
</evidence>
<reference evidence="2" key="1">
    <citation type="journal article" date="2023" name="Science">
        <title>Elucidation of the pathway for biosynthesis of saponin adjuvants from the soapbark tree.</title>
        <authorList>
            <person name="Reed J."/>
            <person name="Orme A."/>
            <person name="El-Demerdash A."/>
            <person name="Owen C."/>
            <person name="Martin L.B.B."/>
            <person name="Misra R.C."/>
            <person name="Kikuchi S."/>
            <person name="Rejzek M."/>
            <person name="Martin A.C."/>
            <person name="Harkess A."/>
            <person name="Leebens-Mack J."/>
            <person name="Louveau T."/>
            <person name="Stephenson M.J."/>
            <person name="Osbourn A."/>
        </authorList>
    </citation>
    <scope>NUCLEOTIDE SEQUENCE</scope>
    <source>
        <strain evidence="2">S10</strain>
    </source>
</reference>
<feature type="region of interest" description="Disordered" evidence="1">
    <location>
        <begin position="1"/>
        <end position="25"/>
    </location>
</feature>
<comment type="caution">
    <text evidence="2">The sequence shown here is derived from an EMBL/GenBank/DDBJ whole genome shotgun (WGS) entry which is preliminary data.</text>
</comment>